<protein>
    <submittedName>
        <fullName evidence="2">Preprotein translocase</fullName>
    </submittedName>
</protein>
<gene>
    <name evidence="2" type="ORF">A6J77_002680</name>
</gene>
<reference evidence="3" key="1">
    <citation type="submission" date="2017-12" db="EMBL/GenBank/DDBJ databases">
        <title>FDA dAtabase for Regulatory Grade micrObial Sequences (FDA-ARGOS): Supporting development and validation of Infectious Disease Dx tests.</title>
        <authorList>
            <person name="Hoffmann M."/>
            <person name="Allard M."/>
            <person name="Evans P."/>
            <person name="Brown E."/>
            <person name="Tallon L."/>
            <person name="Sadzewicz L."/>
            <person name="Sengamalay N."/>
            <person name="Ott S."/>
            <person name="Godinez A."/>
            <person name="Nagaraj S."/>
            <person name="Vavikolanu K."/>
            <person name="Aluvathingal J."/>
            <person name="Nadendla S."/>
            <person name="Sichtig H."/>
        </authorList>
    </citation>
    <scope>NUCLEOTIDE SEQUENCE [LARGE SCALE GENOMIC DNA]</scope>
    <source>
        <strain evidence="3">FDAARGOS_249</strain>
    </source>
</reference>
<organism evidence="2 3">
    <name type="scientific">Aerococcus viridans</name>
    <dbReference type="NCBI Taxonomy" id="1377"/>
    <lineage>
        <taxon>Bacteria</taxon>
        <taxon>Bacillati</taxon>
        <taxon>Bacillota</taxon>
        <taxon>Bacilli</taxon>
        <taxon>Lactobacillales</taxon>
        <taxon>Aerococcaceae</taxon>
        <taxon>Aerococcus</taxon>
    </lineage>
</organism>
<evidence type="ECO:0000313" key="2">
    <source>
        <dbReference type="EMBL" id="PNL91190.1"/>
    </source>
</evidence>
<evidence type="ECO:0000256" key="1">
    <source>
        <dbReference type="SAM" id="Phobius"/>
    </source>
</evidence>
<proteinExistence type="predicted"/>
<evidence type="ECO:0000313" key="3">
    <source>
        <dbReference type="Proteomes" id="UP000192813"/>
    </source>
</evidence>
<feature type="transmembrane region" description="Helical" evidence="1">
    <location>
        <begin position="27"/>
        <end position="49"/>
    </location>
</feature>
<keyword evidence="1" id="KW-1133">Transmembrane helix</keyword>
<accession>A0A2J9PMH0</accession>
<keyword evidence="1" id="KW-0472">Membrane</keyword>
<dbReference type="AlphaFoldDB" id="A0A2J9PMH0"/>
<keyword evidence="1" id="KW-0812">Transmembrane</keyword>
<dbReference type="EMBL" id="NBTM02000001">
    <property type="protein sequence ID" value="PNL91190.1"/>
    <property type="molecule type" value="Genomic_DNA"/>
</dbReference>
<name>A0A2J9PMH0_9LACT</name>
<sequence>MIWVFFVAAFLLLITSNYMYRKEQKRIYIVFGVLAVVLLIFFMAFFVLYNMQGA</sequence>
<comment type="caution">
    <text evidence="2">The sequence shown here is derived from an EMBL/GenBank/DDBJ whole genome shotgun (WGS) entry which is preliminary data.</text>
</comment>
<dbReference type="Proteomes" id="UP000192813">
    <property type="component" value="Unassembled WGS sequence"/>
</dbReference>